<proteinExistence type="predicted"/>
<feature type="chain" id="PRO_5014831167" evidence="1">
    <location>
        <begin position="17"/>
        <end position="83"/>
    </location>
</feature>
<dbReference type="EMBL" id="GGFL01007861">
    <property type="protein sequence ID" value="MBW72039.1"/>
    <property type="molecule type" value="Transcribed_RNA"/>
</dbReference>
<dbReference type="AlphaFoldDB" id="A0A2M4D3C2"/>
<keyword evidence="1" id="KW-0732">Signal</keyword>
<accession>A0A2M4D3C2</accession>
<evidence type="ECO:0000313" key="2">
    <source>
        <dbReference type="EMBL" id="MBW72039.1"/>
    </source>
</evidence>
<reference evidence="2" key="1">
    <citation type="submission" date="2018-01" db="EMBL/GenBank/DDBJ databases">
        <title>An insight into the sialome of Amazonian anophelines.</title>
        <authorList>
            <person name="Ribeiro J.M."/>
            <person name="Scarpassa V."/>
            <person name="Calvo E."/>
        </authorList>
    </citation>
    <scope>NUCLEOTIDE SEQUENCE</scope>
</reference>
<name>A0A2M4D3C2_ANODA</name>
<sequence>MNGFAIFCCQLATVLCTGDLCSYIHQEPCLPNVLFVGKSSHRTIHRTKESVARRNLAPSSLLYHNPPSEDDVINSLAVICTKM</sequence>
<organism evidence="2">
    <name type="scientific">Anopheles darlingi</name>
    <name type="common">Mosquito</name>
    <dbReference type="NCBI Taxonomy" id="43151"/>
    <lineage>
        <taxon>Eukaryota</taxon>
        <taxon>Metazoa</taxon>
        <taxon>Ecdysozoa</taxon>
        <taxon>Arthropoda</taxon>
        <taxon>Hexapoda</taxon>
        <taxon>Insecta</taxon>
        <taxon>Pterygota</taxon>
        <taxon>Neoptera</taxon>
        <taxon>Endopterygota</taxon>
        <taxon>Diptera</taxon>
        <taxon>Nematocera</taxon>
        <taxon>Culicoidea</taxon>
        <taxon>Culicidae</taxon>
        <taxon>Anophelinae</taxon>
        <taxon>Anopheles</taxon>
    </lineage>
</organism>
<feature type="signal peptide" evidence="1">
    <location>
        <begin position="1"/>
        <end position="16"/>
    </location>
</feature>
<protein>
    <submittedName>
        <fullName evidence="2">Putative secreted protein</fullName>
    </submittedName>
</protein>
<evidence type="ECO:0000256" key="1">
    <source>
        <dbReference type="SAM" id="SignalP"/>
    </source>
</evidence>